<organism evidence="5 6">
    <name type="scientific">Parascaris equorum</name>
    <name type="common">Equine roundworm</name>
    <dbReference type="NCBI Taxonomy" id="6256"/>
    <lineage>
        <taxon>Eukaryota</taxon>
        <taxon>Metazoa</taxon>
        <taxon>Ecdysozoa</taxon>
        <taxon>Nematoda</taxon>
        <taxon>Chromadorea</taxon>
        <taxon>Rhabditida</taxon>
        <taxon>Spirurina</taxon>
        <taxon>Ascaridomorpha</taxon>
        <taxon>Ascaridoidea</taxon>
        <taxon>Ascarididae</taxon>
        <taxon>Parascaris</taxon>
    </lineage>
</organism>
<sequence length="85" mass="9485">MTQAPRSVETWDTGVDIDLLRFIGAKSVAIPDGFRLFSGYDVRISGQDVGRGTFSQRHAMLVDQKTDEAIIPLNNMIANQKNFIE</sequence>
<evidence type="ECO:0000256" key="3">
    <source>
        <dbReference type="ARBA" id="ARBA00023002"/>
    </source>
</evidence>
<dbReference type="WBParaSite" id="PEQ_0000820301-mRNA-1">
    <property type="protein sequence ID" value="PEQ_0000820301-mRNA-1"/>
    <property type="gene ID" value="PEQ_0000820301"/>
</dbReference>
<comment type="cofactor">
    <cofactor evidence="1">
        <name>thiamine diphosphate</name>
        <dbReference type="ChEBI" id="CHEBI:58937"/>
    </cofactor>
</comment>
<dbReference type="AlphaFoldDB" id="A0A914RTN1"/>
<name>A0A914RTN1_PAREQ</name>
<keyword evidence="4" id="KW-0786">Thiamine pyrophosphate</keyword>
<evidence type="ECO:0000256" key="1">
    <source>
        <dbReference type="ARBA" id="ARBA00001964"/>
    </source>
</evidence>
<evidence type="ECO:0000313" key="6">
    <source>
        <dbReference type="WBParaSite" id="PEQ_0000820301-mRNA-1"/>
    </source>
</evidence>
<dbReference type="Gene3D" id="3.40.50.12470">
    <property type="match status" value="1"/>
</dbReference>
<dbReference type="GO" id="GO:0030976">
    <property type="term" value="F:thiamine pyrophosphate binding"/>
    <property type="evidence" value="ECO:0007669"/>
    <property type="project" value="InterPro"/>
</dbReference>
<accession>A0A914RTN1</accession>
<proteinExistence type="inferred from homology"/>
<dbReference type="InterPro" id="IPR011603">
    <property type="entry name" value="2oxoglutarate_DH_E1"/>
</dbReference>
<dbReference type="PANTHER" id="PTHR23152">
    <property type="entry name" value="2-OXOGLUTARATE DEHYDROGENASE"/>
    <property type="match status" value="1"/>
</dbReference>
<keyword evidence="5" id="KW-1185">Reference proteome</keyword>
<evidence type="ECO:0000256" key="2">
    <source>
        <dbReference type="ARBA" id="ARBA00006936"/>
    </source>
</evidence>
<keyword evidence="3" id="KW-0560">Oxidoreductase</keyword>
<dbReference type="PANTHER" id="PTHR23152:SF4">
    <property type="entry name" value="2-OXOADIPATE DEHYDROGENASE COMPLEX COMPONENT E1"/>
    <property type="match status" value="1"/>
</dbReference>
<dbReference type="Proteomes" id="UP000887564">
    <property type="component" value="Unplaced"/>
</dbReference>
<evidence type="ECO:0000313" key="5">
    <source>
        <dbReference type="Proteomes" id="UP000887564"/>
    </source>
</evidence>
<evidence type="ECO:0000256" key="4">
    <source>
        <dbReference type="ARBA" id="ARBA00023052"/>
    </source>
</evidence>
<protein>
    <submittedName>
        <fullName evidence="6">Transketolase-like pyrimidine-binding domain-containing protein</fullName>
    </submittedName>
</protein>
<reference evidence="6" key="1">
    <citation type="submission" date="2022-11" db="UniProtKB">
        <authorList>
            <consortium name="WormBaseParasite"/>
        </authorList>
    </citation>
    <scope>IDENTIFICATION</scope>
</reference>
<dbReference type="GO" id="GO:0016624">
    <property type="term" value="F:oxidoreductase activity, acting on the aldehyde or oxo group of donors, disulfide as acceptor"/>
    <property type="evidence" value="ECO:0007669"/>
    <property type="project" value="InterPro"/>
</dbReference>
<comment type="similarity">
    <text evidence="2">Belongs to the alpha-ketoglutarate dehydrogenase family.</text>
</comment>